<evidence type="ECO:0000256" key="1">
    <source>
        <dbReference type="ARBA" id="ARBA00004123"/>
    </source>
</evidence>
<evidence type="ECO:0000256" key="4">
    <source>
        <dbReference type="ARBA" id="ARBA00023170"/>
    </source>
</evidence>
<dbReference type="AlphaFoldDB" id="A0A183PSQ2"/>
<dbReference type="SMART" id="SM00430">
    <property type="entry name" value="HOLI"/>
    <property type="match status" value="1"/>
</dbReference>
<accession>A0A183PSQ2</accession>
<dbReference type="InterPro" id="IPR001723">
    <property type="entry name" value="Nuclear_hrmn_rcpt"/>
</dbReference>
<dbReference type="Gene3D" id="1.10.565.10">
    <property type="entry name" value="Retinoid X Receptor"/>
    <property type="match status" value="1"/>
</dbReference>
<sequence length="525" mass="57269">MRIEAIRSDRTRGGRSMYPGSRYLRQIAARVSGTHSAPGLGLSNSAMEFSTSDLDGSMLRGLTDQSIISDDADQLSCSVVGLAAHTLGPDGLPASEDAGGGVYLDPGVLGTHDNDDEEIDSGSLRVEPNILECGSGIVGGTNFSTNVSPYLGRQVIIGGSNESIPRTREQLPKIIRDILLVEETIEAEPEDALEIDAAVASETSAPEGVSDDEAAVYRALLNLADQRLYRTVRWSRALPDFSILDTDDQILLIQNCWADLLCLDCCWRSLPTPSEIRLTSSKCINLEAAREMGAEEIVERILQLTQSLTRLQLDIVEYACLKLSVSDMLTGLQLNIYFDYFEKSDLNNLKASSQVRSYQESVRRLLMDYVTKSSPDINDKFNKLINRIPELRKTSQAARLMLVDLDLSSYLSTNSLLMELLRSDIQRYTPNNGSHNSTESTTTVSMQGSTNSGIKTVSVTLGADTAENQEENTTVTMVPSSGVTDLLSLPNHTTITTVTESRLDETITSNSNTSLTTSEVDVISK</sequence>
<evidence type="ECO:0000256" key="3">
    <source>
        <dbReference type="ARBA" id="ARBA00023163"/>
    </source>
</evidence>
<keyword evidence="3" id="KW-0804">Transcription</keyword>
<dbReference type="PROSITE" id="PS51843">
    <property type="entry name" value="NR_LBD"/>
    <property type="match status" value="1"/>
</dbReference>
<dbReference type="Pfam" id="PF00104">
    <property type="entry name" value="Hormone_recep"/>
    <property type="match status" value="1"/>
</dbReference>
<keyword evidence="6" id="KW-1185">Reference proteome</keyword>
<keyword evidence="2" id="KW-0805">Transcription regulation</keyword>
<dbReference type="Proteomes" id="UP000269396">
    <property type="component" value="Unassembled WGS sequence"/>
</dbReference>
<dbReference type="InterPro" id="IPR000536">
    <property type="entry name" value="Nucl_hrmn_rcpt_lig-bd"/>
</dbReference>
<dbReference type="InterPro" id="IPR035500">
    <property type="entry name" value="NHR-like_dom_sf"/>
</dbReference>
<gene>
    <name evidence="5" type="ORF">SMTD_LOCUS17387</name>
</gene>
<dbReference type="PRINTS" id="PR00398">
    <property type="entry name" value="STRDHORMONER"/>
</dbReference>
<evidence type="ECO:0000256" key="2">
    <source>
        <dbReference type="ARBA" id="ARBA00023015"/>
    </source>
</evidence>
<dbReference type="PANTHER" id="PTHR24086:SF25">
    <property type="entry name" value="NUCLEAR HORMONE RECEPTOR FTZ-F1 BETA"/>
    <property type="match status" value="1"/>
</dbReference>
<dbReference type="PANTHER" id="PTHR24086">
    <property type="entry name" value="NUCLEAR RECEPTOR SUBFAMILY 5 GROUP A"/>
    <property type="match status" value="1"/>
</dbReference>
<dbReference type="GO" id="GO:0004879">
    <property type="term" value="F:nuclear receptor activity"/>
    <property type="evidence" value="ECO:0007669"/>
    <property type="project" value="InterPro"/>
</dbReference>
<dbReference type="GO" id="GO:0003677">
    <property type="term" value="F:DNA binding"/>
    <property type="evidence" value="ECO:0007669"/>
    <property type="project" value="InterPro"/>
</dbReference>
<comment type="subcellular location">
    <subcellularLocation>
        <location evidence="1">Nucleus</location>
    </subcellularLocation>
</comment>
<dbReference type="SUPFAM" id="SSF48508">
    <property type="entry name" value="Nuclear receptor ligand-binding domain"/>
    <property type="match status" value="1"/>
</dbReference>
<dbReference type="STRING" id="31246.A0A183PSQ2"/>
<name>A0A183PSQ2_9TREM</name>
<dbReference type="CDD" id="cd06930">
    <property type="entry name" value="NR_LBD_F2"/>
    <property type="match status" value="1"/>
</dbReference>
<dbReference type="EMBL" id="UZAL01038643">
    <property type="protein sequence ID" value="VDP74078.1"/>
    <property type="molecule type" value="Genomic_DNA"/>
</dbReference>
<dbReference type="GO" id="GO:0005634">
    <property type="term" value="C:nucleus"/>
    <property type="evidence" value="ECO:0007669"/>
    <property type="project" value="UniProtKB-SubCell"/>
</dbReference>
<protein>
    <submittedName>
        <fullName evidence="5">Uncharacterized protein</fullName>
    </submittedName>
</protein>
<keyword evidence="4" id="KW-0675">Receptor</keyword>
<proteinExistence type="predicted"/>
<evidence type="ECO:0000313" key="6">
    <source>
        <dbReference type="Proteomes" id="UP000269396"/>
    </source>
</evidence>
<reference evidence="5 6" key="1">
    <citation type="submission" date="2018-11" db="EMBL/GenBank/DDBJ databases">
        <authorList>
            <consortium name="Pathogen Informatics"/>
        </authorList>
    </citation>
    <scope>NUCLEOTIDE SEQUENCE [LARGE SCALE GENOMIC DNA]</scope>
    <source>
        <strain>Denwood</strain>
        <strain evidence="6">Zambia</strain>
    </source>
</reference>
<evidence type="ECO:0000313" key="5">
    <source>
        <dbReference type="EMBL" id="VDP74078.1"/>
    </source>
</evidence>
<dbReference type="InterPro" id="IPR016355">
    <property type="entry name" value="NR5-like"/>
</dbReference>
<organism evidence="5 6">
    <name type="scientific">Schistosoma mattheei</name>
    <dbReference type="NCBI Taxonomy" id="31246"/>
    <lineage>
        <taxon>Eukaryota</taxon>
        <taxon>Metazoa</taxon>
        <taxon>Spiralia</taxon>
        <taxon>Lophotrochozoa</taxon>
        <taxon>Platyhelminthes</taxon>
        <taxon>Trematoda</taxon>
        <taxon>Digenea</taxon>
        <taxon>Strigeidida</taxon>
        <taxon>Schistosomatoidea</taxon>
        <taxon>Schistosomatidae</taxon>
        <taxon>Schistosoma</taxon>
    </lineage>
</organism>